<evidence type="ECO:0000313" key="7">
    <source>
        <dbReference type="Proteomes" id="UP000435649"/>
    </source>
</evidence>
<evidence type="ECO:0000256" key="3">
    <source>
        <dbReference type="ARBA" id="ARBA00022741"/>
    </source>
</evidence>
<evidence type="ECO:0000259" key="5">
    <source>
        <dbReference type="PROSITE" id="PS50893"/>
    </source>
</evidence>
<dbReference type="SMART" id="SM00382">
    <property type="entry name" value="AAA"/>
    <property type="match status" value="1"/>
</dbReference>
<sequence length="308" mass="33818">MSVECFCLTKRYGRRVVLDDVSLEINDGGVTGLIGPNGAGKSTLIKLITGLIWPTEGFVLVDGFDAHREHTKAMRRIGAVIEWPAFIPDLSARANLDIFSGGHGRAYREKRAEILRFMELESVLDRKVGSFSTGMRQRLGITLALLPDSEFIILDEPTNGLDPAGIVEIRQIIREYNRQFGVSVMVSSHLLSEVEQICDHLILIDGGRLKAWGEIGELLDSRPRLRLRTDRPESAAALLRRAVAGNVLPPCGIENGPDGILLELGESCAGAVNRLLVENGFNVTHLAVERQTLENFFLKETAGDNGHA</sequence>
<keyword evidence="4 6" id="KW-0067">ATP-binding</keyword>
<proteinExistence type="inferred from homology"/>
<dbReference type="Pfam" id="PF00005">
    <property type="entry name" value="ABC_tran"/>
    <property type="match status" value="1"/>
</dbReference>
<keyword evidence="2" id="KW-0813">Transport</keyword>
<dbReference type="Gene3D" id="3.40.50.300">
    <property type="entry name" value="P-loop containing nucleotide triphosphate hydrolases"/>
    <property type="match status" value="1"/>
</dbReference>
<dbReference type="GO" id="GO:0016887">
    <property type="term" value="F:ATP hydrolysis activity"/>
    <property type="evidence" value="ECO:0007669"/>
    <property type="project" value="InterPro"/>
</dbReference>
<accession>A0A844G6D7</accession>
<dbReference type="InterPro" id="IPR003593">
    <property type="entry name" value="AAA+_ATPase"/>
</dbReference>
<gene>
    <name evidence="6" type="ORF">FYJ85_15545</name>
</gene>
<comment type="caution">
    <text evidence="6">The sequence shown here is derived from an EMBL/GenBank/DDBJ whole genome shotgun (WGS) entry which is preliminary data.</text>
</comment>
<evidence type="ECO:0000256" key="1">
    <source>
        <dbReference type="ARBA" id="ARBA00005417"/>
    </source>
</evidence>
<reference evidence="6 7" key="1">
    <citation type="submission" date="2019-08" db="EMBL/GenBank/DDBJ databases">
        <title>In-depth cultivation of the pig gut microbiome towards novel bacterial diversity and tailored functional studies.</title>
        <authorList>
            <person name="Wylensek D."/>
            <person name="Hitch T.C.A."/>
            <person name="Clavel T."/>
        </authorList>
    </citation>
    <scope>NUCLEOTIDE SEQUENCE [LARGE SCALE GENOMIC DNA]</scope>
    <source>
        <strain evidence="6 7">BBE-744-WT-12</strain>
    </source>
</reference>
<dbReference type="InterPro" id="IPR003439">
    <property type="entry name" value="ABC_transporter-like_ATP-bd"/>
</dbReference>
<dbReference type="AlphaFoldDB" id="A0A844G6D7"/>
<feature type="domain" description="ABC transporter" evidence="5">
    <location>
        <begin position="3"/>
        <end position="231"/>
    </location>
</feature>
<dbReference type="PANTHER" id="PTHR43335">
    <property type="entry name" value="ABC TRANSPORTER, ATP-BINDING PROTEIN"/>
    <property type="match status" value="1"/>
</dbReference>
<protein>
    <submittedName>
        <fullName evidence="6">ABC transporter ATP-binding protein</fullName>
    </submittedName>
</protein>
<evidence type="ECO:0000313" key="6">
    <source>
        <dbReference type="EMBL" id="MST98455.1"/>
    </source>
</evidence>
<comment type="similarity">
    <text evidence="1">Belongs to the ABC transporter superfamily.</text>
</comment>
<dbReference type="PROSITE" id="PS50893">
    <property type="entry name" value="ABC_TRANSPORTER_2"/>
    <property type="match status" value="1"/>
</dbReference>
<keyword evidence="7" id="KW-1185">Reference proteome</keyword>
<organism evidence="6 7">
    <name type="scientific">Victivallis lenta</name>
    <dbReference type="NCBI Taxonomy" id="2606640"/>
    <lineage>
        <taxon>Bacteria</taxon>
        <taxon>Pseudomonadati</taxon>
        <taxon>Lentisphaerota</taxon>
        <taxon>Lentisphaeria</taxon>
        <taxon>Victivallales</taxon>
        <taxon>Victivallaceae</taxon>
        <taxon>Victivallis</taxon>
    </lineage>
</organism>
<dbReference type="GO" id="GO:0005524">
    <property type="term" value="F:ATP binding"/>
    <property type="evidence" value="ECO:0007669"/>
    <property type="project" value="UniProtKB-KW"/>
</dbReference>
<dbReference type="SUPFAM" id="SSF52540">
    <property type="entry name" value="P-loop containing nucleoside triphosphate hydrolases"/>
    <property type="match status" value="1"/>
</dbReference>
<evidence type="ECO:0000256" key="4">
    <source>
        <dbReference type="ARBA" id="ARBA00022840"/>
    </source>
</evidence>
<evidence type="ECO:0000256" key="2">
    <source>
        <dbReference type="ARBA" id="ARBA00022448"/>
    </source>
</evidence>
<keyword evidence="3" id="KW-0547">Nucleotide-binding</keyword>
<name>A0A844G6D7_9BACT</name>
<dbReference type="Proteomes" id="UP000435649">
    <property type="component" value="Unassembled WGS sequence"/>
</dbReference>
<dbReference type="PANTHER" id="PTHR43335:SF4">
    <property type="entry name" value="ABC TRANSPORTER, ATP-BINDING PROTEIN"/>
    <property type="match status" value="1"/>
</dbReference>
<dbReference type="EMBL" id="VUNS01000019">
    <property type="protein sequence ID" value="MST98455.1"/>
    <property type="molecule type" value="Genomic_DNA"/>
</dbReference>
<dbReference type="RefSeq" id="WP_106051363.1">
    <property type="nucleotide sequence ID" value="NZ_CALXOB010000052.1"/>
</dbReference>
<dbReference type="InterPro" id="IPR027417">
    <property type="entry name" value="P-loop_NTPase"/>
</dbReference>